<evidence type="ECO:0000313" key="2">
    <source>
        <dbReference type="Proteomes" id="UP001595530"/>
    </source>
</evidence>
<evidence type="ECO:0000313" key="1">
    <source>
        <dbReference type="EMBL" id="MFC3110366.1"/>
    </source>
</evidence>
<dbReference type="EMBL" id="JBHRTP010000077">
    <property type="protein sequence ID" value="MFC3110366.1"/>
    <property type="molecule type" value="Genomic_DNA"/>
</dbReference>
<dbReference type="RefSeq" id="WP_390322538.1">
    <property type="nucleotide sequence ID" value="NZ_JBHRTP010000077.1"/>
</dbReference>
<protein>
    <submittedName>
        <fullName evidence="1">ImmA/IrrE family metallo-endopeptidase</fullName>
    </submittedName>
</protein>
<organism evidence="1 2">
    <name type="scientific">Undibacterium arcticum</name>
    <dbReference type="NCBI Taxonomy" id="1762892"/>
    <lineage>
        <taxon>Bacteria</taxon>
        <taxon>Pseudomonadati</taxon>
        <taxon>Pseudomonadota</taxon>
        <taxon>Betaproteobacteria</taxon>
        <taxon>Burkholderiales</taxon>
        <taxon>Oxalobacteraceae</taxon>
        <taxon>Undibacterium</taxon>
    </lineage>
</organism>
<gene>
    <name evidence="1" type="ORF">ACFOFO_20770</name>
</gene>
<reference evidence="2" key="1">
    <citation type="journal article" date="2019" name="Int. J. Syst. Evol. Microbiol.">
        <title>The Global Catalogue of Microorganisms (GCM) 10K type strain sequencing project: providing services to taxonomists for standard genome sequencing and annotation.</title>
        <authorList>
            <consortium name="The Broad Institute Genomics Platform"/>
            <consortium name="The Broad Institute Genome Sequencing Center for Infectious Disease"/>
            <person name="Wu L."/>
            <person name="Ma J."/>
        </authorList>
    </citation>
    <scope>NUCLEOTIDE SEQUENCE [LARGE SCALE GENOMIC DNA]</scope>
    <source>
        <strain evidence="2">KCTC 42986</strain>
    </source>
</reference>
<proteinExistence type="predicted"/>
<comment type="caution">
    <text evidence="1">The sequence shown here is derived from an EMBL/GenBank/DDBJ whole genome shotgun (WGS) entry which is preliminary data.</text>
</comment>
<accession>A0ABV7F8G5</accession>
<keyword evidence="2" id="KW-1185">Reference proteome</keyword>
<name>A0ABV7F8G5_9BURK</name>
<sequence length="292" mass="32215">MENVEIVDTAAGNRLLHFEDCQSAIDQLFAESLATNGVDGFHEFLEFVVRFNNLSIYNAMLVRVQRPGSGAVASRRKWKSIGRHVKSDAIPIVILRAFGPVSFLFEQGDTEGDSLPGENENPLFAAGELSPTIYEQTCKAAAKYEVHVEETRCYGALLAGTASGINIMPETCKAICADDNSTTTVFRIKVNATHNLPTRYATLAHELGHVYCGHVGADSKGRWPGRMHLNHAQKEVEAEAVAWLVCKRNGVLTKSREYLSSLMEDIDLSPISMYAMLEAANRVESRTPPREK</sequence>
<dbReference type="Proteomes" id="UP001595530">
    <property type="component" value="Unassembled WGS sequence"/>
</dbReference>